<comment type="subcellular location">
    <subcellularLocation>
        <location evidence="1">Cell membrane</location>
        <topology evidence="1">Multi-pass membrane protein</topology>
    </subcellularLocation>
</comment>
<dbReference type="Pfam" id="PF02653">
    <property type="entry name" value="BPD_transp_2"/>
    <property type="match status" value="1"/>
</dbReference>
<dbReference type="PANTHER" id="PTHR43790:SF9">
    <property type="entry name" value="GALACTOFURANOSE TRANSPORTER ATP-BINDING PROTEIN YTFR"/>
    <property type="match status" value="1"/>
</dbReference>
<dbReference type="InterPro" id="IPR001851">
    <property type="entry name" value="ABC_transp_permease"/>
</dbReference>
<feature type="transmembrane region" description="Helical" evidence="10">
    <location>
        <begin position="550"/>
        <end position="568"/>
    </location>
</feature>
<evidence type="ECO:0000256" key="6">
    <source>
        <dbReference type="ARBA" id="ARBA00022741"/>
    </source>
</evidence>
<keyword evidence="2" id="KW-0813">Transport</keyword>
<evidence type="ECO:0000256" key="5">
    <source>
        <dbReference type="ARBA" id="ARBA00022737"/>
    </source>
</evidence>
<feature type="transmembrane region" description="Helical" evidence="10">
    <location>
        <begin position="752"/>
        <end position="773"/>
    </location>
</feature>
<evidence type="ECO:0000256" key="4">
    <source>
        <dbReference type="ARBA" id="ARBA00022692"/>
    </source>
</evidence>
<feature type="domain" description="ABC transporter" evidence="11">
    <location>
        <begin position="251"/>
        <end position="497"/>
    </location>
</feature>
<keyword evidence="6" id="KW-0547">Nucleotide-binding</keyword>
<feature type="transmembrane region" description="Helical" evidence="10">
    <location>
        <begin position="629"/>
        <end position="649"/>
    </location>
</feature>
<dbReference type="Proteomes" id="UP000286931">
    <property type="component" value="Unassembled WGS sequence"/>
</dbReference>
<dbReference type="Pfam" id="PF00005">
    <property type="entry name" value="ABC_tran"/>
    <property type="match status" value="2"/>
</dbReference>
<evidence type="ECO:0000256" key="7">
    <source>
        <dbReference type="ARBA" id="ARBA00022840"/>
    </source>
</evidence>
<dbReference type="InterPro" id="IPR027417">
    <property type="entry name" value="P-loop_NTPase"/>
</dbReference>
<evidence type="ECO:0000256" key="3">
    <source>
        <dbReference type="ARBA" id="ARBA00022475"/>
    </source>
</evidence>
<dbReference type="PANTHER" id="PTHR43790">
    <property type="entry name" value="CARBOHYDRATE TRANSPORT ATP-BINDING PROTEIN MG119-RELATED"/>
    <property type="match status" value="1"/>
</dbReference>
<keyword evidence="3" id="KW-1003">Cell membrane</keyword>
<dbReference type="GO" id="GO:0016887">
    <property type="term" value="F:ATP hydrolysis activity"/>
    <property type="evidence" value="ECO:0007669"/>
    <property type="project" value="InterPro"/>
</dbReference>
<comment type="caution">
    <text evidence="12">The sequence shown here is derived from an EMBL/GenBank/DDBJ whole genome shotgun (WGS) entry which is preliminary data.</text>
</comment>
<evidence type="ECO:0000313" key="12">
    <source>
        <dbReference type="EMBL" id="GCD96994.1"/>
    </source>
</evidence>
<dbReference type="GO" id="GO:0005524">
    <property type="term" value="F:ATP binding"/>
    <property type="evidence" value="ECO:0007669"/>
    <property type="project" value="UniProtKB-KW"/>
</dbReference>
<proteinExistence type="predicted"/>
<evidence type="ECO:0000256" key="1">
    <source>
        <dbReference type="ARBA" id="ARBA00004651"/>
    </source>
</evidence>
<name>A0A401YQV4_9ACTN</name>
<feature type="domain" description="ABC transporter" evidence="11">
    <location>
        <begin position="8"/>
        <end position="243"/>
    </location>
</feature>
<evidence type="ECO:0000256" key="10">
    <source>
        <dbReference type="SAM" id="Phobius"/>
    </source>
</evidence>
<accession>A0A401YQV4</accession>
<dbReference type="Gene3D" id="3.40.50.300">
    <property type="entry name" value="P-loop containing nucleotide triphosphate hydrolases"/>
    <property type="match status" value="2"/>
</dbReference>
<keyword evidence="4 10" id="KW-0812">Transmembrane</keyword>
<dbReference type="OrthoDB" id="7757085at2"/>
<dbReference type="SMART" id="SM00382">
    <property type="entry name" value="AAA"/>
    <property type="match status" value="2"/>
</dbReference>
<dbReference type="InterPro" id="IPR003439">
    <property type="entry name" value="ABC_transporter-like_ATP-bd"/>
</dbReference>
<dbReference type="CDD" id="cd03216">
    <property type="entry name" value="ABC_Carb_Monos_I"/>
    <property type="match status" value="1"/>
</dbReference>
<dbReference type="GO" id="GO:0005886">
    <property type="term" value="C:plasma membrane"/>
    <property type="evidence" value="ECO:0007669"/>
    <property type="project" value="UniProtKB-SubCell"/>
</dbReference>
<organism evidence="12 13">
    <name type="scientific">Embleya hyalina</name>
    <dbReference type="NCBI Taxonomy" id="516124"/>
    <lineage>
        <taxon>Bacteria</taxon>
        <taxon>Bacillati</taxon>
        <taxon>Actinomycetota</taxon>
        <taxon>Actinomycetes</taxon>
        <taxon>Kitasatosporales</taxon>
        <taxon>Streptomycetaceae</taxon>
        <taxon>Embleya</taxon>
    </lineage>
</organism>
<keyword evidence="8 10" id="KW-1133">Transmembrane helix</keyword>
<dbReference type="SUPFAM" id="SSF52540">
    <property type="entry name" value="P-loop containing nucleoside triphosphate hydrolases"/>
    <property type="match status" value="2"/>
</dbReference>
<gene>
    <name evidence="12" type="primary">rbsA_2</name>
    <name evidence="12" type="ORF">EHYA_04681</name>
</gene>
<evidence type="ECO:0000256" key="9">
    <source>
        <dbReference type="ARBA" id="ARBA00023136"/>
    </source>
</evidence>
<feature type="transmembrane region" description="Helical" evidence="10">
    <location>
        <begin position="606"/>
        <end position="623"/>
    </location>
</feature>
<dbReference type="PROSITE" id="PS50893">
    <property type="entry name" value="ABC_TRANSPORTER_2"/>
    <property type="match status" value="2"/>
</dbReference>
<evidence type="ECO:0000256" key="8">
    <source>
        <dbReference type="ARBA" id="ARBA00022989"/>
    </source>
</evidence>
<evidence type="ECO:0000313" key="13">
    <source>
        <dbReference type="Proteomes" id="UP000286931"/>
    </source>
</evidence>
<reference evidence="12 13" key="1">
    <citation type="submission" date="2018-12" db="EMBL/GenBank/DDBJ databases">
        <title>Draft genome sequence of Embleya hyalina NBRC 13850T.</title>
        <authorList>
            <person name="Komaki H."/>
            <person name="Hosoyama A."/>
            <person name="Kimura A."/>
            <person name="Ichikawa N."/>
            <person name="Tamura T."/>
        </authorList>
    </citation>
    <scope>NUCLEOTIDE SEQUENCE [LARGE SCALE GENOMIC DNA]</scope>
    <source>
        <strain evidence="12 13">NBRC 13850</strain>
    </source>
</reference>
<feature type="transmembrane region" description="Helical" evidence="10">
    <location>
        <begin position="723"/>
        <end position="740"/>
    </location>
</feature>
<evidence type="ECO:0000256" key="2">
    <source>
        <dbReference type="ARBA" id="ARBA00022448"/>
    </source>
</evidence>
<dbReference type="InterPro" id="IPR050107">
    <property type="entry name" value="ABC_carbohydrate_import_ATPase"/>
</dbReference>
<keyword evidence="13" id="KW-1185">Reference proteome</keyword>
<feature type="transmembrane region" description="Helical" evidence="10">
    <location>
        <begin position="519"/>
        <end position="538"/>
    </location>
</feature>
<feature type="transmembrane region" description="Helical" evidence="10">
    <location>
        <begin position="793"/>
        <end position="817"/>
    </location>
</feature>
<keyword evidence="9 10" id="KW-0472">Membrane</keyword>
<protein>
    <submittedName>
        <fullName evidence="12">Sugar ABC transporter ATP-binding protein</fullName>
    </submittedName>
</protein>
<dbReference type="GO" id="GO:0022857">
    <property type="term" value="F:transmembrane transporter activity"/>
    <property type="evidence" value="ECO:0007669"/>
    <property type="project" value="InterPro"/>
</dbReference>
<dbReference type="CDD" id="cd06579">
    <property type="entry name" value="TM_PBP1_transp_AraH_like"/>
    <property type="match status" value="1"/>
</dbReference>
<dbReference type="CDD" id="cd03215">
    <property type="entry name" value="ABC_Carb_Monos_II"/>
    <property type="match status" value="1"/>
</dbReference>
<dbReference type="EMBL" id="BIFH01000022">
    <property type="protein sequence ID" value="GCD96994.1"/>
    <property type="molecule type" value="Genomic_DNA"/>
</dbReference>
<dbReference type="InterPro" id="IPR003593">
    <property type="entry name" value="AAA+_ATPase"/>
</dbReference>
<keyword evidence="7 12" id="KW-0067">ATP-binding</keyword>
<dbReference type="RefSeq" id="WP_126639015.1">
    <property type="nucleotide sequence ID" value="NZ_BIFH01000022.1"/>
</dbReference>
<feature type="transmembrane region" description="Helical" evidence="10">
    <location>
        <begin position="661"/>
        <end position="686"/>
    </location>
</feature>
<keyword evidence="5" id="KW-0677">Repeat</keyword>
<sequence>MLQSTAGLTIHGVSKAFPGVQALSDVDLHVEPGRIHGLVGENGAGKSTMMAVAAGIITPDTGEVTIGGEPLRPATPRRARTLGLAIVRQEPALLPDLSVAENLCLGVPEAHRPRPGHRNAWARRQLTTWGGAVPFDIGTRVAELVPEHRFLVEITKAFAAEPVALILDEPTEHLAAQDTARLFEHVRRVAAAGTAVVYISHRIREVRAIAGELTILRDGRVVAHEASAGDLSEQRIIDLIVGRPMEMAFPDRPDHIDPTPHVELVDFAGPGFAPITMTAARGEIVGLAGVDGNGQKDFLRALAGRRSNRGHVRVDGRPIVLTSPSRALEARIAHIPGDRHREGILPDLSVRENVALRQLPQLSHHGLVRRRPDAAAARSAVARYGIRTPDIETPISSLSGGNQQKSVLAGVLATKPRVLLAEEPTQGVDVGARVDIYTVLREAADAGTTVFLLSSDSLELAGLCDRVMIFSRGQVVRTLDVGEVAEHTITEAAVTATTVRERRTTANPRLLTWLARDSAPGVLVGAVVTLLGLYAAVANDAYLTHRNLQGMLTLVVALGLAGIAQQFVMMTGGIDLSVGPLMGLLVVVESYYLVDGSAPAHQALGWLLLFAIAAAVGLVNWFLVEVVGLAAMVATLATYMALQGIALTLRPTPGGLISVRLADRITTAVGFVPVGLLGLVAVAVVLQRLLRRSLWGLSIRAVGSRPDAAFATGVNPALTRLKAYLACSLFAALAAIPLLAQVGSGVASAGNTYTLGSVAAAVIGGASIFGGRGSFVGPVLGALLIQQVATVTAFLHLTIAWQSYLLGGMIIVAVAAYSRSRRSIEAGAS</sequence>
<dbReference type="AlphaFoldDB" id="A0A401YQV4"/>
<evidence type="ECO:0000259" key="11">
    <source>
        <dbReference type="PROSITE" id="PS50893"/>
    </source>
</evidence>